<evidence type="ECO:0000259" key="3">
    <source>
        <dbReference type="Pfam" id="PF04352"/>
    </source>
</evidence>
<geneLocation type="plasmid" evidence="4">
    <name>pMM1L5</name>
</geneLocation>
<keyword evidence="4" id="KW-0614">Plasmid</keyword>
<dbReference type="EMBL" id="MK851048">
    <property type="protein sequence ID" value="QDH76046.1"/>
    <property type="molecule type" value="Genomic_DNA"/>
</dbReference>
<evidence type="ECO:0000256" key="2">
    <source>
        <dbReference type="SAM" id="MobiDB-lite"/>
    </source>
</evidence>
<organism evidence="4">
    <name type="scientific">Morganella morganii</name>
    <name type="common">Proteus morganii</name>
    <dbReference type="NCBI Taxonomy" id="582"/>
    <lineage>
        <taxon>Bacteria</taxon>
        <taxon>Pseudomonadati</taxon>
        <taxon>Pseudomonadota</taxon>
        <taxon>Gammaproteobacteria</taxon>
        <taxon>Enterobacterales</taxon>
        <taxon>Morganellaceae</taxon>
        <taxon>Morganella</taxon>
    </lineage>
</organism>
<feature type="compositionally biased region" description="Basic residues" evidence="2">
    <location>
        <begin position="184"/>
        <end position="196"/>
    </location>
</feature>
<dbReference type="AlphaFoldDB" id="A0A514C8P8"/>
<dbReference type="InterPro" id="IPR036442">
    <property type="entry name" value="ProQ/FinO_sf"/>
</dbReference>
<feature type="region of interest" description="Disordered" evidence="2">
    <location>
        <begin position="1"/>
        <end position="84"/>
    </location>
</feature>
<feature type="domain" description="ProQ/FinO" evidence="3">
    <location>
        <begin position="92"/>
        <end position="195"/>
    </location>
</feature>
<dbReference type="GO" id="GO:0003723">
    <property type="term" value="F:RNA binding"/>
    <property type="evidence" value="ECO:0007669"/>
    <property type="project" value="UniProtKB-KW"/>
</dbReference>
<dbReference type="RefSeq" id="WP_172694551.1">
    <property type="nucleotide sequence ID" value="NZ_MK851048.1"/>
</dbReference>
<dbReference type="InterPro" id="IPR016103">
    <property type="entry name" value="ProQ/FinO"/>
</dbReference>
<dbReference type="Pfam" id="PF04352">
    <property type="entry name" value="ProQ"/>
    <property type="match status" value="1"/>
</dbReference>
<feature type="region of interest" description="Disordered" evidence="2">
    <location>
        <begin position="169"/>
        <end position="196"/>
    </location>
</feature>
<evidence type="ECO:0000256" key="1">
    <source>
        <dbReference type="ARBA" id="ARBA00022884"/>
    </source>
</evidence>
<reference evidence="4" key="1">
    <citation type="submission" date="2019-04" db="EMBL/GenBank/DDBJ databases">
        <authorList>
            <person name="Hu G."/>
            <person name="Luo X."/>
        </authorList>
    </citation>
    <scope>NUCLEOTIDE SEQUENCE</scope>
    <source>
        <strain evidence="4">MM1L5</strain>
        <plasmid evidence="4">pMM1L5</plasmid>
    </source>
</reference>
<proteinExistence type="predicted"/>
<sequence length="196" mass="21950">MNDISRPVLTLKRKPQTKAAEQEKSKDSAIPPVFRRKQRIDVVPRPKKNNAAPAVKPPAPVKKTKVPEPPPVKPEKVQVPPTPPKKRMNIIEALGIITRYWPELFPDGQLRPMKIGLKEDLLLDRKVRELPVSVRTLTRCLSSVSYAGGYRLTVIAGAARYDKDGHSCGTVTPEEEADSVKRLEKLRKRQAKGKAE</sequence>
<keyword evidence="1" id="KW-0694">RNA-binding</keyword>
<dbReference type="SUPFAM" id="SSF48657">
    <property type="entry name" value="FinO-like"/>
    <property type="match status" value="1"/>
</dbReference>
<accession>A0A514C8P8</accession>
<dbReference type="Gene3D" id="1.10.1710.10">
    <property type="entry name" value="ProQ/FinO domain"/>
    <property type="match status" value="1"/>
</dbReference>
<evidence type="ECO:0000313" key="4">
    <source>
        <dbReference type="EMBL" id="QDH76046.1"/>
    </source>
</evidence>
<protein>
    <recommendedName>
        <fullName evidence="3">ProQ/FinO domain-containing protein</fullName>
    </recommendedName>
</protein>
<name>A0A514C8P8_MORMO</name>